<protein>
    <submittedName>
        <fullName evidence="2">DUF3574 domain-containing protein</fullName>
    </submittedName>
</protein>
<organism evidence="2 3">
    <name type="scientific">Streptomyces albus</name>
    <dbReference type="NCBI Taxonomy" id="1888"/>
    <lineage>
        <taxon>Bacteria</taxon>
        <taxon>Bacillati</taxon>
        <taxon>Actinomycetota</taxon>
        <taxon>Actinomycetes</taxon>
        <taxon>Kitasatosporales</taxon>
        <taxon>Streptomycetaceae</taxon>
        <taxon>Streptomyces</taxon>
    </lineage>
</organism>
<dbReference type="Proteomes" id="UP000298111">
    <property type="component" value="Unassembled WGS sequence"/>
</dbReference>
<evidence type="ECO:0000256" key="1">
    <source>
        <dbReference type="SAM" id="MobiDB-lite"/>
    </source>
</evidence>
<sequence length="209" mass="23237">MFLGGRLSWARSRPRSDRFSEPADKPAPSQKDLARQRLDRSSPEQTEGTVATVLTRKTRSRIVASAAVLAVAAGTPQAYAALDGRPTPSSQAKSATVARGKPYINTRLYFGTGRPDGKPPVSDKQFLTFVDKHVTPKFPSGLTIQRGRGQWRDQDGRIGREGSYELSVLYPVSEARVHDADIEKIRSTYKRIFDQESVLRTDDNERADF</sequence>
<proteinExistence type="predicted"/>
<gene>
    <name evidence="2" type="ORF">D8771_29025</name>
</gene>
<accession>A0A6C1C7V9</accession>
<dbReference type="AlphaFoldDB" id="A0A6C1C7V9"/>
<evidence type="ECO:0000313" key="3">
    <source>
        <dbReference type="Proteomes" id="UP000298111"/>
    </source>
</evidence>
<feature type="compositionally biased region" description="Basic and acidic residues" evidence="1">
    <location>
        <begin position="32"/>
        <end position="42"/>
    </location>
</feature>
<evidence type="ECO:0000313" key="2">
    <source>
        <dbReference type="EMBL" id="TGG76636.1"/>
    </source>
</evidence>
<dbReference type="EMBL" id="RCIY01000103">
    <property type="protein sequence ID" value="TGG76636.1"/>
    <property type="molecule type" value="Genomic_DNA"/>
</dbReference>
<dbReference type="Pfam" id="PF12098">
    <property type="entry name" value="DUF3574"/>
    <property type="match status" value="1"/>
</dbReference>
<comment type="caution">
    <text evidence="2">The sequence shown here is derived from an EMBL/GenBank/DDBJ whole genome shotgun (WGS) entry which is preliminary data.</text>
</comment>
<feature type="region of interest" description="Disordered" evidence="1">
    <location>
        <begin position="1"/>
        <end position="53"/>
    </location>
</feature>
<dbReference type="InterPro" id="IPR021957">
    <property type="entry name" value="DUF3574"/>
</dbReference>
<reference evidence="2 3" key="1">
    <citation type="submission" date="2018-10" db="EMBL/GenBank/DDBJ databases">
        <title>Isolation of pseudouridimycin from Streptomyces albus DSM 40763.</title>
        <authorList>
            <person name="Rosenqvist P."/>
            <person name="Metsae-Ketelae M."/>
            <person name="Virta P."/>
        </authorList>
    </citation>
    <scope>NUCLEOTIDE SEQUENCE [LARGE SCALE GENOMIC DNA]</scope>
    <source>
        <strain evidence="2 3">DSM 40763</strain>
    </source>
</reference>
<feature type="compositionally biased region" description="Basic and acidic residues" evidence="1">
    <location>
        <begin position="14"/>
        <end position="24"/>
    </location>
</feature>
<name>A0A6C1C7V9_9ACTN</name>